<evidence type="ECO:0000256" key="1">
    <source>
        <dbReference type="ARBA" id="ARBA00001964"/>
    </source>
</evidence>
<dbReference type="SUPFAM" id="SSF52518">
    <property type="entry name" value="Thiamin diphosphate-binding fold (THDP-binding)"/>
    <property type="match status" value="1"/>
</dbReference>
<dbReference type="InterPro" id="IPR029061">
    <property type="entry name" value="THDP-binding"/>
</dbReference>
<evidence type="ECO:0000313" key="5">
    <source>
        <dbReference type="EMBL" id="SFD21686.1"/>
    </source>
</evidence>
<dbReference type="InterPro" id="IPR005475">
    <property type="entry name" value="Transketolase-like_Pyr-bd"/>
</dbReference>
<evidence type="ECO:0000259" key="4">
    <source>
        <dbReference type="SMART" id="SM00861"/>
    </source>
</evidence>
<name>A0A1I1QHX3_9CLOT</name>
<dbReference type="CDD" id="cd07033">
    <property type="entry name" value="TPP_PYR_DXS_TK_like"/>
    <property type="match status" value="1"/>
</dbReference>
<dbReference type="Gene3D" id="3.40.50.920">
    <property type="match status" value="1"/>
</dbReference>
<keyword evidence="6" id="KW-1185">Reference proteome</keyword>
<comment type="cofactor">
    <cofactor evidence="1">
        <name>thiamine diphosphate</name>
        <dbReference type="ChEBI" id="CHEBI:58937"/>
    </cofactor>
</comment>
<dbReference type="EMBL" id="FOMG01000025">
    <property type="protein sequence ID" value="SFD21686.1"/>
    <property type="molecule type" value="Genomic_DNA"/>
</dbReference>
<sequence length="314" mass="33315">MGNKIATREAYGKALVKLSNINKNVVVLDADLSKSTKTADFKAVAPERFINMGIAEANMMGVAAGLSTCGKIPYVSTFAMFAAGRAFEQIRNSLCYPKLNVKVCATHAGLTVGEDGASHQSVEDISLMRSIPNMTVINPADAVETEAAILAVAEYNGPCYVRLGRLAVSVINDENTYKFEIGKGITLAQGNDLTIIATGIMVELALEAKELLAKEGINARVINIHTIKPIDKELIVKAAKETGAIVTAEEHSIIGGLGSAVAEIVTEENPIPVLKVGIQDTFGESGKPDQLLKAYGLTTESIVEKAKKALSLKK</sequence>
<dbReference type="SMART" id="SM00861">
    <property type="entry name" value="Transket_pyr"/>
    <property type="match status" value="1"/>
</dbReference>
<evidence type="ECO:0000256" key="2">
    <source>
        <dbReference type="ARBA" id="ARBA00007131"/>
    </source>
</evidence>
<dbReference type="Proteomes" id="UP000199263">
    <property type="component" value="Unassembled WGS sequence"/>
</dbReference>
<dbReference type="SUPFAM" id="SSF52922">
    <property type="entry name" value="TK C-terminal domain-like"/>
    <property type="match status" value="1"/>
</dbReference>
<dbReference type="RefSeq" id="WP_090093141.1">
    <property type="nucleotide sequence ID" value="NZ_FOMG01000025.1"/>
</dbReference>
<dbReference type="Gene3D" id="3.40.50.970">
    <property type="match status" value="1"/>
</dbReference>
<reference evidence="5 6" key="1">
    <citation type="submission" date="2016-10" db="EMBL/GenBank/DDBJ databases">
        <authorList>
            <person name="de Groot N.N."/>
        </authorList>
    </citation>
    <scope>NUCLEOTIDE SEQUENCE [LARGE SCALE GENOMIC DNA]</scope>
    <source>
        <strain evidence="5 6">DSM 12992</strain>
    </source>
</reference>
<organism evidence="5 6">
    <name type="scientific">Clostridium uliginosum</name>
    <dbReference type="NCBI Taxonomy" id="119641"/>
    <lineage>
        <taxon>Bacteria</taxon>
        <taxon>Bacillati</taxon>
        <taxon>Bacillota</taxon>
        <taxon>Clostridia</taxon>
        <taxon>Eubacteriales</taxon>
        <taxon>Clostridiaceae</taxon>
        <taxon>Clostridium</taxon>
    </lineage>
</organism>
<evidence type="ECO:0000256" key="3">
    <source>
        <dbReference type="ARBA" id="ARBA00023052"/>
    </source>
</evidence>
<dbReference type="FunFam" id="3.40.50.970:FF:000129">
    <property type="entry name" value="Transketolase"/>
    <property type="match status" value="1"/>
</dbReference>
<dbReference type="InterPro" id="IPR051157">
    <property type="entry name" value="PDH/Transketolase"/>
</dbReference>
<dbReference type="Pfam" id="PF02779">
    <property type="entry name" value="Transket_pyr"/>
    <property type="match status" value="1"/>
</dbReference>
<dbReference type="STRING" id="119641.SAMN05421842_12518"/>
<protein>
    <submittedName>
        <fullName evidence="5">Transketolase</fullName>
    </submittedName>
</protein>
<dbReference type="InterPro" id="IPR009014">
    <property type="entry name" value="Transketo_C/PFOR_II"/>
</dbReference>
<comment type="similarity">
    <text evidence="2">Belongs to the transketolase family.</text>
</comment>
<feature type="domain" description="Transketolase-like pyrimidine-binding" evidence="4">
    <location>
        <begin position="5"/>
        <end position="170"/>
    </location>
</feature>
<evidence type="ECO:0000313" key="6">
    <source>
        <dbReference type="Proteomes" id="UP000199263"/>
    </source>
</evidence>
<dbReference type="OrthoDB" id="8732661at2"/>
<dbReference type="PANTHER" id="PTHR43825">
    <property type="entry name" value="PYRUVATE DEHYDROGENASE E1 COMPONENT"/>
    <property type="match status" value="1"/>
</dbReference>
<dbReference type="Pfam" id="PF02780">
    <property type="entry name" value="Transketolase_C"/>
    <property type="match status" value="1"/>
</dbReference>
<accession>A0A1I1QHX3</accession>
<keyword evidence="3" id="KW-0786">Thiamine pyrophosphate</keyword>
<gene>
    <name evidence="5" type="ORF">SAMN05421842_12518</name>
</gene>
<dbReference type="AlphaFoldDB" id="A0A1I1QHX3"/>
<proteinExistence type="inferred from homology"/>
<dbReference type="InterPro" id="IPR033248">
    <property type="entry name" value="Transketolase_C"/>
</dbReference>
<dbReference type="PANTHER" id="PTHR43825:SF1">
    <property type="entry name" value="TRANSKETOLASE-LIKE PYRIMIDINE-BINDING DOMAIN-CONTAINING PROTEIN"/>
    <property type="match status" value="1"/>
</dbReference>